<dbReference type="InterPro" id="IPR052164">
    <property type="entry name" value="Anthracycline_SecMetBiosynth"/>
</dbReference>
<dbReference type="RefSeq" id="WP_115593170.1">
    <property type="nucleotide sequence ID" value="NZ_QRHA01000006.1"/>
</dbReference>
<dbReference type="InterPro" id="IPR004360">
    <property type="entry name" value="Glyas_Fos-R_dOase_dom"/>
</dbReference>
<dbReference type="AlphaFoldDB" id="A0A3D8M6V7"/>
<accession>A0A3D8M6V7</accession>
<evidence type="ECO:0000313" key="3">
    <source>
        <dbReference type="Proteomes" id="UP000256561"/>
    </source>
</evidence>
<dbReference type="PROSITE" id="PS51819">
    <property type="entry name" value="VOC"/>
    <property type="match status" value="1"/>
</dbReference>
<dbReference type="Gene3D" id="3.10.180.10">
    <property type="entry name" value="2,3-Dihydroxybiphenyl 1,2-Dioxygenase, domain 1"/>
    <property type="match status" value="2"/>
</dbReference>
<gene>
    <name evidence="2" type="ORF">DXV75_09465</name>
</gene>
<dbReference type="SUPFAM" id="SSF54593">
    <property type="entry name" value="Glyoxalase/Bleomycin resistance protein/Dihydroxybiphenyl dioxygenase"/>
    <property type="match status" value="2"/>
</dbReference>
<dbReference type="InterPro" id="IPR037523">
    <property type="entry name" value="VOC_core"/>
</dbReference>
<feature type="domain" description="VOC" evidence="1">
    <location>
        <begin position="47"/>
        <end position="160"/>
    </location>
</feature>
<dbReference type="OrthoDB" id="9793039at2"/>
<organism evidence="2 3">
    <name type="scientific">Alteromonas aestuariivivens</name>
    <dbReference type="NCBI Taxonomy" id="1938339"/>
    <lineage>
        <taxon>Bacteria</taxon>
        <taxon>Pseudomonadati</taxon>
        <taxon>Pseudomonadota</taxon>
        <taxon>Gammaproteobacteria</taxon>
        <taxon>Alteromonadales</taxon>
        <taxon>Alteromonadaceae</taxon>
        <taxon>Alteromonas/Salinimonas group</taxon>
        <taxon>Alteromonas</taxon>
    </lineage>
</organism>
<dbReference type="EMBL" id="QRHA01000006">
    <property type="protein sequence ID" value="RDV25516.1"/>
    <property type="molecule type" value="Genomic_DNA"/>
</dbReference>
<dbReference type="Pfam" id="PF00903">
    <property type="entry name" value="Glyoxalase"/>
    <property type="match status" value="1"/>
</dbReference>
<name>A0A3D8M6V7_9ALTE</name>
<dbReference type="Proteomes" id="UP000256561">
    <property type="component" value="Unassembled WGS sequence"/>
</dbReference>
<evidence type="ECO:0000259" key="1">
    <source>
        <dbReference type="PROSITE" id="PS51819"/>
    </source>
</evidence>
<evidence type="ECO:0000313" key="2">
    <source>
        <dbReference type="EMBL" id="RDV25516.1"/>
    </source>
</evidence>
<dbReference type="InterPro" id="IPR029068">
    <property type="entry name" value="Glyas_Bleomycin-R_OHBP_Dase"/>
</dbReference>
<reference evidence="3" key="1">
    <citation type="submission" date="2018-08" db="EMBL/GenBank/DDBJ databases">
        <authorList>
            <person name="Zhang J."/>
            <person name="Du Z.-J."/>
        </authorList>
    </citation>
    <scope>NUCLEOTIDE SEQUENCE [LARGE SCALE GENOMIC DNA]</scope>
    <source>
        <strain evidence="3">KCTC 52655</strain>
    </source>
</reference>
<sequence>MNTHLNSVLTLPARRLRLLAFAGIILMAGCQSVDFTVPAIQSSPGEPVVWHDLLSPQAQRSSDFLTQVLGWQVSQTSPYATLRDANGTLVGGMFDSAEMGWPLNSGGWLLSLQSIDLEATLKRITDNGGTIIKPPREYPDRGMSALVQDPQGAVFEVLEVVSSDASQSVNNQMWTWHELVTSNPLLTASWYAKVFELQTSSMDGNRHMLSKNGEPLATVSTNPFDDTPNQWIPVVSVADFETTLQKVLEWGGRLTVRPNPDFANGNLALIQDPSGAAMLLQNQETLP</sequence>
<dbReference type="PANTHER" id="PTHR33993:SF14">
    <property type="entry name" value="GB|AAF24581.1"/>
    <property type="match status" value="1"/>
</dbReference>
<protein>
    <submittedName>
        <fullName evidence="2">VOC family protein</fullName>
    </submittedName>
</protein>
<dbReference type="PANTHER" id="PTHR33993">
    <property type="entry name" value="GLYOXALASE-RELATED"/>
    <property type="match status" value="1"/>
</dbReference>
<dbReference type="CDD" id="cd07247">
    <property type="entry name" value="SgaA_N_like"/>
    <property type="match status" value="1"/>
</dbReference>
<proteinExistence type="predicted"/>
<comment type="caution">
    <text evidence="2">The sequence shown here is derived from an EMBL/GenBank/DDBJ whole genome shotgun (WGS) entry which is preliminary data.</text>
</comment>
<keyword evidence="3" id="KW-1185">Reference proteome</keyword>